<reference evidence="2 3" key="2">
    <citation type="journal article" date="2017" name="Genome Biol. Evol.">
        <title>Trajectories and Drivers of Genome Evolution in Surface-Associated Marine Phaeobacter.</title>
        <authorList>
            <person name="Freese H.M."/>
            <person name="Sikorski J."/>
            <person name="Bunk B."/>
            <person name="Scheuner C."/>
            <person name="Meier-Kolthoff J.P."/>
            <person name="Sproer C."/>
            <person name="Gram L."/>
            <person name="Overmann J."/>
        </authorList>
    </citation>
    <scope>NUCLEOTIDE SEQUENCE [LARGE SCALE GENOMIC DNA]</scope>
    <source>
        <strain evidence="2 3">P88</strain>
    </source>
</reference>
<protein>
    <submittedName>
        <fullName evidence="2">Uncharacterized protein</fullName>
    </submittedName>
</protein>
<evidence type="ECO:0000313" key="3">
    <source>
        <dbReference type="Proteomes" id="UP000236447"/>
    </source>
</evidence>
<gene>
    <name evidence="2" type="ORF">PhaeoP88_00901</name>
</gene>
<dbReference type="EMBL" id="CP010725">
    <property type="protein sequence ID" value="AUQ98293.1"/>
    <property type="molecule type" value="Genomic_DNA"/>
</dbReference>
<dbReference type="AlphaFoldDB" id="A0A2I7K6U8"/>
<evidence type="ECO:0000256" key="1">
    <source>
        <dbReference type="SAM" id="MobiDB-lite"/>
    </source>
</evidence>
<evidence type="ECO:0000313" key="2">
    <source>
        <dbReference type="EMBL" id="AUQ98293.1"/>
    </source>
</evidence>
<sequence length="155" mass="16326">MLTSLSSVSSTRNGATGGTEQGSRTDPFLITGQLGRWLSGIPNGAVRGSLPRFMFLDHMAARPVLPVFAPVVCQVVPVCGNWRPVTLSRVWWSLSAPLAARAALSLSGCEVCQRDLIASGMFGRIERAVGIGDQGADGAVVILRREIGAVALIHS</sequence>
<proteinExistence type="predicted"/>
<feature type="compositionally biased region" description="Polar residues" evidence="1">
    <location>
        <begin position="1"/>
        <end position="14"/>
    </location>
</feature>
<reference evidence="2 3" key="1">
    <citation type="journal article" date="2017" name="Front. Microbiol.">
        <title>Phaeobacter piscinae sp. nov., a species of the Roseobacter group and potential aquaculture probiont.</title>
        <authorList>
            <person name="Sonnenschein E.C."/>
            <person name="Phippen C.B.W."/>
            <person name="Nielsen K.F."/>
            <person name="Mateiu R.V."/>
            <person name="Melchiorsen J."/>
            <person name="Gram L."/>
            <person name="Overmann J."/>
            <person name="Freese H.M."/>
        </authorList>
    </citation>
    <scope>NUCLEOTIDE SEQUENCE [LARGE SCALE GENOMIC DNA]</scope>
    <source>
        <strain evidence="2 3">P88</strain>
    </source>
</reference>
<feature type="region of interest" description="Disordered" evidence="1">
    <location>
        <begin position="1"/>
        <end position="27"/>
    </location>
</feature>
<accession>A0A2I7K6U8</accession>
<organism evidence="2 3">
    <name type="scientific">Phaeobacter inhibens</name>
    <dbReference type="NCBI Taxonomy" id="221822"/>
    <lineage>
        <taxon>Bacteria</taxon>
        <taxon>Pseudomonadati</taxon>
        <taxon>Pseudomonadota</taxon>
        <taxon>Alphaproteobacteria</taxon>
        <taxon>Rhodobacterales</taxon>
        <taxon>Roseobacteraceae</taxon>
        <taxon>Phaeobacter</taxon>
    </lineage>
</organism>
<dbReference type="Proteomes" id="UP000236447">
    <property type="component" value="Chromosome"/>
</dbReference>
<name>A0A2I7K6U8_9RHOB</name>